<accession>A0A919VSH2</accession>
<keyword evidence="2" id="KW-1133">Transmembrane helix</keyword>
<comment type="caution">
    <text evidence="3">The sequence shown here is derived from an EMBL/GenBank/DDBJ whole genome shotgun (WGS) entry which is preliminary data.</text>
</comment>
<keyword evidence="2" id="KW-0472">Membrane</keyword>
<gene>
    <name evidence="3" type="ORF">Aco04nite_42200</name>
</gene>
<name>A0A919VSH2_9ACTN</name>
<protein>
    <submittedName>
        <fullName evidence="3">Uncharacterized protein</fullName>
    </submittedName>
</protein>
<dbReference type="RefSeq" id="WP_212998939.1">
    <property type="nucleotide sequence ID" value="NZ_BAAATW010000015.1"/>
</dbReference>
<feature type="transmembrane region" description="Helical" evidence="2">
    <location>
        <begin position="189"/>
        <end position="208"/>
    </location>
</feature>
<evidence type="ECO:0000313" key="4">
    <source>
        <dbReference type="Proteomes" id="UP000680865"/>
    </source>
</evidence>
<proteinExistence type="predicted"/>
<keyword evidence="2" id="KW-0812">Transmembrane</keyword>
<dbReference type="AlphaFoldDB" id="A0A919VSH2"/>
<evidence type="ECO:0000313" key="3">
    <source>
        <dbReference type="EMBL" id="GIM74816.1"/>
    </source>
</evidence>
<feature type="transmembrane region" description="Helical" evidence="2">
    <location>
        <begin position="127"/>
        <end position="152"/>
    </location>
</feature>
<dbReference type="EMBL" id="BOQP01000021">
    <property type="protein sequence ID" value="GIM74816.1"/>
    <property type="molecule type" value="Genomic_DNA"/>
</dbReference>
<keyword evidence="4" id="KW-1185">Reference proteome</keyword>
<sequence length="587" mass="63504">MGYPQQGNQGAPLLSMPAYHPADTLNDTTRRLCGAPYLDPDFANATIREVVESERKAVPPSYGFDLDPVARHCLRARRLLLIRYAMVTGVLMVGLCLSSLATVAWLSLCAVVVGLRSSAVRELPRSFRLAGITVVVVLALCLLGSFFLSVVLGSVVDSLGLPSGQDGGFGDYGDSAPAVDDAFADGLRGLVLLAPIGLAAAMFLVLFLSRRHAYGILTTELAPGVKAVAPRVSSARVEWRLGVVAAMQRGNICVQDIDPFAGAGWREHSWSFATTLKPKNGDGRVAIDSLALNQRVHDAVVGLRDPRLRDGERIPNVYVVPYVAADGNRRSDDPLIDPQTRTPRTLASTETIAAIVGSPQGGLRHYLRAVVPANGKEIFTPDGRLVLPAQDSGIGVTAFVHLAVEGGMLYTEFVSTVMPQVNPLYHLVDNLRPERVPYHAAVHTVLSFLRDNILGPVYLARLGWDTLRLTGRMARSARRADEFRFYDYGADFSVRELAAQRPTVNFMQILDAEKYIKLLDRVVTDTVLEYLDEQGVDTTEFQSAVTNVSIGNATFHGGQQNFGSRNVNVQTNSAPAGQPRTTGGSRG</sequence>
<evidence type="ECO:0000256" key="1">
    <source>
        <dbReference type="SAM" id="MobiDB-lite"/>
    </source>
</evidence>
<dbReference type="Proteomes" id="UP000680865">
    <property type="component" value="Unassembled WGS sequence"/>
</dbReference>
<feature type="transmembrane region" description="Helical" evidence="2">
    <location>
        <begin position="84"/>
        <end position="115"/>
    </location>
</feature>
<organism evidence="3 4">
    <name type="scientific">Winogradskya consettensis</name>
    <dbReference type="NCBI Taxonomy" id="113560"/>
    <lineage>
        <taxon>Bacteria</taxon>
        <taxon>Bacillati</taxon>
        <taxon>Actinomycetota</taxon>
        <taxon>Actinomycetes</taxon>
        <taxon>Micromonosporales</taxon>
        <taxon>Micromonosporaceae</taxon>
        <taxon>Winogradskya</taxon>
    </lineage>
</organism>
<evidence type="ECO:0000256" key="2">
    <source>
        <dbReference type="SAM" id="Phobius"/>
    </source>
</evidence>
<feature type="region of interest" description="Disordered" evidence="1">
    <location>
        <begin position="561"/>
        <end position="587"/>
    </location>
</feature>
<reference evidence="3" key="1">
    <citation type="submission" date="2021-03" db="EMBL/GenBank/DDBJ databases">
        <title>Whole genome shotgun sequence of Actinoplanes consettensis NBRC 14913.</title>
        <authorList>
            <person name="Komaki H."/>
            <person name="Tamura T."/>
        </authorList>
    </citation>
    <scope>NUCLEOTIDE SEQUENCE</scope>
    <source>
        <strain evidence="3">NBRC 14913</strain>
    </source>
</reference>